<protein>
    <submittedName>
        <fullName evidence="1">Uncharacterized protein</fullName>
    </submittedName>
</protein>
<dbReference type="EMBL" id="UINC01206711">
    <property type="protein sequence ID" value="SVE28461.1"/>
    <property type="molecule type" value="Genomic_DNA"/>
</dbReference>
<organism evidence="1">
    <name type="scientific">marine metagenome</name>
    <dbReference type="NCBI Taxonomy" id="408172"/>
    <lineage>
        <taxon>unclassified sequences</taxon>
        <taxon>metagenomes</taxon>
        <taxon>ecological metagenomes</taxon>
    </lineage>
</organism>
<dbReference type="InterPro" id="IPR006813">
    <property type="entry name" value="Glyco_trans_17"/>
</dbReference>
<dbReference type="PANTHER" id="PTHR12224:SF0">
    <property type="entry name" value="BETA-1,4-MANNOSYL-GLYCOPROTEIN 4-BETA-N-ACETYLGLUCOSAMINYLTRANSFERASE"/>
    <property type="match status" value="1"/>
</dbReference>
<name>A0A383C8G9_9ZZZZ</name>
<dbReference type="GO" id="GO:0003830">
    <property type="term" value="F:beta-1,4-mannosylglycoprotein 4-beta-N-acetylglucosaminyltransferase activity"/>
    <property type="evidence" value="ECO:0007669"/>
    <property type="project" value="InterPro"/>
</dbReference>
<reference evidence="1" key="1">
    <citation type="submission" date="2018-05" db="EMBL/GenBank/DDBJ databases">
        <authorList>
            <person name="Lanie J.A."/>
            <person name="Ng W.-L."/>
            <person name="Kazmierczak K.M."/>
            <person name="Andrzejewski T.M."/>
            <person name="Davidsen T.M."/>
            <person name="Wayne K.J."/>
            <person name="Tettelin H."/>
            <person name="Glass J.I."/>
            <person name="Rusch D."/>
            <person name="Podicherti R."/>
            <person name="Tsui H.-C.T."/>
            <person name="Winkler M.E."/>
        </authorList>
    </citation>
    <scope>NUCLEOTIDE SEQUENCE</scope>
</reference>
<feature type="non-terminal residue" evidence="1">
    <location>
        <position position="162"/>
    </location>
</feature>
<dbReference type="AlphaFoldDB" id="A0A383C8G9"/>
<dbReference type="GO" id="GO:0016020">
    <property type="term" value="C:membrane"/>
    <property type="evidence" value="ECO:0007669"/>
    <property type="project" value="InterPro"/>
</dbReference>
<dbReference type="Pfam" id="PF04724">
    <property type="entry name" value="Glyco_transf_17"/>
    <property type="match status" value="1"/>
</dbReference>
<accession>A0A383C8G9</accession>
<gene>
    <name evidence="1" type="ORF">METZ01_LOCUS481315</name>
</gene>
<sequence length="162" mass="19294">MLIDSFLFFNETELAELRIKYLNNIIDCFVVIEADITHQGKKKDWNFPKILENNLKEFSSKIQYHQLNIDPEKIKNEESWIIDDIKGDDAWRIENFHRNYIKTACQKFSNEDILIISDIDEIPSKPKLEFVKSCDFKKIAPIALEQHLFHLDCNFLSLESWR</sequence>
<dbReference type="PANTHER" id="PTHR12224">
    <property type="entry name" value="BETA-1,4-MANNOSYL-GLYCOPROTEIN BETA-1,4-N-ACETYLGLUCOSAMINYL-TRANSFERASE"/>
    <property type="match status" value="1"/>
</dbReference>
<dbReference type="GO" id="GO:0006044">
    <property type="term" value="P:N-acetylglucosamine metabolic process"/>
    <property type="evidence" value="ECO:0007669"/>
    <property type="project" value="TreeGrafter"/>
</dbReference>
<proteinExistence type="predicted"/>
<evidence type="ECO:0000313" key="1">
    <source>
        <dbReference type="EMBL" id="SVE28461.1"/>
    </source>
</evidence>